<organism evidence="3 4">
    <name type="scientific">Cladosporium halotolerans</name>
    <dbReference type="NCBI Taxonomy" id="1052096"/>
    <lineage>
        <taxon>Eukaryota</taxon>
        <taxon>Fungi</taxon>
        <taxon>Dikarya</taxon>
        <taxon>Ascomycota</taxon>
        <taxon>Pezizomycotina</taxon>
        <taxon>Dothideomycetes</taxon>
        <taxon>Dothideomycetidae</taxon>
        <taxon>Cladosporiales</taxon>
        <taxon>Cladosporiaceae</taxon>
        <taxon>Cladosporium</taxon>
    </lineage>
</organism>
<dbReference type="PANTHER" id="PTHR10039">
    <property type="entry name" value="AMELOGENIN"/>
    <property type="match status" value="1"/>
</dbReference>
<dbReference type="RefSeq" id="XP_069228237.1">
    <property type="nucleotide sequence ID" value="XM_069375059.1"/>
</dbReference>
<dbReference type="Gene3D" id="3.40.50.300">
    <property type="entry name" value="P-loop containing nucleotide triphosphate hydrolases"/>
    <property type="match status" value="1"/>
</dbReference>
<comment type="caution">
    <text evidence="3">The sequence shown here is derived from an EMBL/GenBank/DDBJ whole genome shotgun (WGS) entry which is preliminary data.</text>
</comment>
<keyword evidence="4" id="KW-1185">Reference proteome</keyword>
<dbReference type="InterPro" id="IPR027417">
    <property type="entry name" value="P-loop_NTPase"/>
</dbReference>
<sequence length="240" mass="28173">MSDKKTIRWQNLSADGNSRQHNGDVHNTYVTHHHHASTSVGECETELEQRAKHQEELWRDDLLKWLVFARIHDRREQVKKPHERTFRWIFERDHTTGLVDWLQSDEDVYWISGKPASGKSTLMKYITQTLRKRKDLRSRAHGSVVLASFWFWAIGSELQRTLVGLYRSLLYEILRQDQRMCRIAFPFWEREFSDTAPTLPSLRAAMDSVLETDQMSTSFLFLIDGLDEYDSDGVGKTELA</sequence>
<accession>A0AB34KMU8</accession>
<protein>
    <recommendedName>
        <fullName evidence="2">Nephrocystin 3-like N-terminal domain-containing protein</fullName>
    </recommendedName>
</protein>
<evidence type="ECO:0000256" key="1">
    <source>
        <dbReference type="ARBA" id="ARBA00022737"/>
    </source>
</evidence>
<name>A0AB34KMU8_9PEZI</name>
<dbReference type="SUPFAM" id="SSF52540">
    <property type="entry name" value="P-loop containing nucleoside triphosphate hydrolases"/>
    <property type="match status" value="1"/>
</dbReference>
<dbReference type="EMBL" id="JAAQHG020000021">
    <property type="protein sequence ID" value="KAL1585131.1"/>
    <property type="molecule type" value="Genomic_DNA"/>
</dbReference>
<evidence type="ECO:0000313" key="4">
    <source>
        <dbReference type="Proteomes" id="UP000803884"/>
    </source>
</evidence>
<dbReference type="InterPro" id="IPR056884">
    <property type="entry name" value="NPHP3-like_N"/>
</dbReference>
<dbReference type="Pfam" id="PF24883">
    <property type="entry name" value="NPHP3_N"/>
    <property type="match status" value="1"/>
</dbReference>
<dbReference type="Proteomes" id="UP000803884">
    <property type="component" value="Unassembled WGS sequence"/>
</dbReference>
<dbReference type="PANTHER" id="PTHR10039:SF5">
    <property type="entry name" value="NACHT DOMAIN-CONTAINING PROTEIN"/>
    <property type="match status" value="1"/>
</dbReference>
<gene>
    <name evidence="3" type="ORF">WHR41_06454</name>
</gene>
<reference evidence="3 4" key="1">
    <citation type="journal article" date="2020" name="Microbiol. Resour. Announc.">
        <title>Draft Genome Sequence of a Cladosporium Species Isolated from the Mesophotic Ascidian Didemnum maculosum.</title>
        <authorList>
            <person name="Gioti A."/>
            <person name="Siaperas R."/>
            <person name="Nikolaivits E."/>
            <person name="Le Goff G."/>
            <person name="Ouazzani J."/>
            <person name="Kotoulas G."/>
            <person name="Topakas E."/>
        </authorList>
    </citation>
    <scope>NUCLEOTIDE SEQUENCE [LARGE SCALE GENOMIC DNA]</scope>
    <source>
        <strain evidence="3 4">TM138-S3</strain>
    </source>
</reference>
<evidence type="ECO:0000313" key="3">
    <source>
        <dbReference type="EMBL" id="KAL1585131.1"/>
    </source>
</evidence>
<evidence type="ECO:0000259" key="2">
    <source>
        <dbReference type="Pfam" id="PF24883"/>
    </source>
</evidence>
<dbReference type="GeneID" id="96007897"/>
<dbReference type="AlphaFoldDB" id="A0AB34KMU8"/>
<dbReference type="CDD" id="cd02019">
    <property type="entry name" value="NK"/>
    <property type="match status" value="1"/>
</dbReference>
<keyword evidence="1" id="KW-0677">Repeat</keyword>
<feature type="domain" description="Nephrocystin 3-like N-terminal" evidence="2">
    <location>
        <begin position="85"/>
        <end position="232"/>
    </location>
</feature>
<proteinExistence type="predicted"/>